<evidence type="ECO:0000313" key="3">
    <source>
        <dbReference type="EMBL" id="MDP9800608.1"/>
    </source>
</evidence>
<feature type="domain" description="AAA" evidence="1">
    <location>
        <begin position="24"/>
        <end position="152"/>
    </location>
</feature>
<dbReference type="PANTHER" id="PTHR33295:SF20">
    <property type="entry name" value="ATPASE"/>
    <property type="match status" value="1"/>
</dbReference>
<dbReference type="SUPFAM" id="SSF52540">
    <property type="entry name" value="P-loop containing nucleoside triphosphate hydrolases"/>
    <property type="match status" value="1"/>
</dbReference>
<evidence type="ECO:0000259" key="1">
    <source>
        <dbReference type="Pfam" id="PF13173"/>
    </source>
</evidence>
<name>A0ABT9NA91_9ACTO</name>
<feature type="domain" description="DUF4143" evidence="2">
    <location>
        <begin position="202"/>
        <end position="349"/>
    </location>
</feature>
<sequence length="403" mass="46229">MDELLIPRPLYFDQLVALIDVPMVKVLTGVRRCGKSTLLAQLANRIRETKDGSVVVELNLESIDGVRIRTAEQLIDFVNASAPSRTERTYFFFDEIQQVAGWEDVINALRVSWNCDIYVTGSNSRMLSGDLATHLAGRYTQIPVRPLVFSEFVRLYEHLGLGVDDLFAKFVRYGGYPMLKFYNFNEDLVTQYLRDVFDSAVRRDVIEHHEIRDVDMFDRVMAFVFDNIGSPFSARSLAAFVKSEGRKVSVEKILAYLGYLEEAFLVEKMPRWDVNGKELLRLGEKWFVADLGLRTVLGFRNEESIERSLENIVYQELRARGYEVRVGAMGSKEIDFVATRAGEVEYYQVSYLLASEATAEREFGVFAEVADNYPKFVLTMDPLDLSRKGIRHRNIREWLLGGQ</sequence>
<accession>A0ABT9NA91</accession>
<dbReference type="Pfam" id="PF13173">
    <property type="entry name" value="AAA_14"/>
    <property type="match status" value="1"/>
</dbReference>
<organism evidence="3 4">
    <name type="scientific">Arcanobacterium wilhelmae</name>
    <dbReference type="NCBI Taxonomy" id="1803177"/>
    <lineage>
        <taxon>Bacteria</taxon>
        <taxon>Bacillati</taxon>
        <taxon>Actinomycetota</taxon>
        <taxon>Actinomycetes</taxon>
        <taxon>Actinomycetales</taxon>
        <taxon>Actinomycetaceae</taxon>
        <taxon>Arcanobacterium</taxon>
    </lineage>
</organism>
<protein>
    <submittedName>
        <fullName evidence="3">AAA+ superfamily ATPase</fullName>
    </submittedName>
</protein>
<dbReference type="PANTHER" id="PTHR33295">
    <property type="entry name" value="ATPASE"/>
    <property type="match status" value="1"/>
</dbReference>
<dbReference type="InterPro" id="IPR027417">
    <property type="entry name" value="P-loop_NTPase"/>
</dbReference>
<keyword evidence="4" id="KW-1185">Reference proteome</keyword>
<dbReference type="RefSeq" id="WP_278057970.1">
    <property type="nucleotide sequence ID" value="NZ_CP121247.1"/>
</dbReference>
<comment type="caution">
    <text evidence="3">The sequence shown here is derived from an EMBL/GenBank/DDBJ whole genome shotgun (WGS) entry which is preliminary data.</text>
</comment>
<dbReference type="InterPro" id="IPR025420">
    <property type="entry name" value="DUF4143"/>
</dbReference>
<dbReference type="Pfam" id="PF13635">
    <property type="entry name" value="DUF4143"/>
    <property type="match status" value="1"/>
</dbReference>
<dbReference type="Gene3D" id="3.40.50.300">
    <property type="entry name" value="P-loop containing nucleotide triphosphate hydrolases"/>
    <property type="match status" value="1"/>
</dbReference>
<dbReference type="EMBL" id="JAUSQW010000001">
    <property type="protein sequence ID" value="MDP9800608.1"/>
    <property type="molecule type" value="Genomic_DNA"/>
</dbReference>
<evidence type="ECO:0000313" key="4">
    <source>
        <dbReference type="Proteomes" id="UP001235966"/>
    </source>
</evidence>
<gene>
    <name evidence="3" type="ORF">J2S49_000684</name>
</gene>
<reference evidence="3 4" key="1">
    <citation type="submission" date="2023-07" db="EMBL/GenBank/DDBJ databases">
        <title>Sequencing the genomes of 1000 actinobacteria strains.</title>
        <authorList>
            <person name="Klenk H.-P."/>
        </authorList>
    </citation>
    <scope>NUCLEOTIDE SEQUENCE [LARGE SCALE GENOMIC DNA]</scope>
    <source>
        <strain evidence="3 4">DSM 102162</strain>
    </source>
</reference>
<dbReference type="Proteomes" id="UP001235966">
    <property type="component" value="Unassembled WGS sequence"/>
</dbReference>
<dbReference type="InterPro" id="IPR041682">
    <property type="entry name" value="AAA_14"/>
</dbReference>
<evidence type="ECO:0000259" key="2">
    <source>
        <dbReference type="Pfam" id="PF13635"/>
    </source>
</evidence>
<proteinExistence type="predicted"/>